<evidence type="ECO:0000256" key="4">
    <source>
        <dbReference type="SAM" id="MobiDB-lite"/>
    </source>
</evidence>
<feature type="compositionally biased region" description="Polar residues" evidence="4">
    <location>
        <begin position="18"/>
        <end position="40"/>
    </location>
</feature>
<dbReference type="PANTHER" id="PTHR11360">
    <property type="entry name" value="MONOCARBOXYLATE TRANSPORTER"/>
    <property type="match status" value="1"/>
</dbReference>
<keyword evidence="3" id="KW-0325">Glycoprotein</keyword>
<dbReference type="EMBL" id="PXXK01000028">
    <property type="protein sequence ID" value="RFN54396.1"/>
    <property type="molecule type" value="Genomic_DNA"/>
</dbReference>
<feature type="transmembrane region" description="Helical" evidence="5">
    <location>
        <begin position="152"/>
        <end position="169"/>
    </location>
</feature>
<evidence type="ECO:0000256" key="2">
    <source>
        <dbReference type="ARBA" id="ARBA00006727"/>
    </source>
</evidence>
<feature type="transmembrane region" description="Helical" evidence="5">
    <location>
        <begin position="283"/>
        <end position="308"/>
    </location>
</feature>
<feature type="transmembrane region" description="Helical" evidence="5">
    <location>
        <begin position="250"/>
        <end position="271"/>
    </location>
</feature>
<evidence type="ECO:0000256" key="5">
    <source>
        <dbReference type="SAM" id="Phobius"/>
    </source>
</evidence>
<feature type="transmembrane region" description="Helical" evidence="5">
    <location>
        <begin position="90"/>
        <end position="112"/>
    </location>
</feature>
<keyword evidence="7" id="KW-1185">Reference proteome</keyword>
<name>A0A395N2P4_9HYPO</name>
<protein>
    <recommendedName>
        <fullName evidence="8">Monocarboxylate transporter 8</fullName>
    </recommendedName>
</protein>
<evidence type="ECO:0000256" key="1">
    <source>
        <dbReference type="ARBA" id="ARBA00004141"/>
    </source>
</evidence>
<evidence type="ECO:0000313" key="7">
    <source>
        <dbReference type="Proteomes" id="UP000265631"/>
    </source>
</evidence>
<sequence>MPSPTPTSDVSDVRESANLPTSDSEGQQNDLRFSESSLPSTDRGKDAYLTLMCCTMAQLPIWGYSVSFGIFQEYYSRPHSPISSASSGTIAAIGALQQGVMYLMMPFTFLILTKYPRLRQYCGPIGLLITTTSLTASAFVDSVAGLTATQGALYSIGCGLLFCPISHYMNEWFVERKGMALGVMWAGKSATGIAMPFVFDALLRRISLRATILAWAGASAAMSLPTLFFIKPRIPHHNQAQVQPLSFNFLRHTSFWMMQAGVIIQSLGYLMPSTYLASYASTIGLPSITGPILLALFSVASVPGGIVHGMVGDKTSATKAVTIASLGSALPIFLLWGLSLNLANLVVFVVLYGFFAGGFSSTWSNMSSDIQKDDASADSALIFGMLMGGRGIGYVSAGPLSGVLLQAKASLSDEALGYATKYGPMIICTGVTAVFGAWAPIWNGLRVALGTTDGRGRND</sequence>
<gene>
    <name evidence="6" type="ORF">FIE12Z_1523</name>
</gene>
<dbReference type="GO" id="GO:0016020">
    <property type="term" value="C:membrane"/>
    <property type="evidence" value="ECO:0007669"/>
    <property type="project" value="UniProtKB-SubCell"/>
</dbReference>
<comment type="similarity">
    <text evidence="2">Belongs to the major facilitator superfamily. Monocarboxylate porter (TC 2.A.1.13) family.</text>
</comment>
<dbReference type="Gene3D" id="1.20.1250.20">
    <property type="entry name" value="MFS general substrate transporter like domains"/>
    <property type="match status" value="2"/>
</dbReference>
<feature type="transmembrane region" description="Helical" evidence="5">
    <location>
        <begin position="47"/>
        <end position="70"/>
    </location>
</feature>
<dbReference type="SUPFAM" id="SSF103473">
    <property type="entry name" value="MFS general substrate transporter"/>
    <property type="match status" value="1"/>
</dbReference>
<dbReference type="PANTHER" id="PTHR11360:SF287">
    <property type="entry name" value="MFS MONOCARBOXYLATE TRANSPORTER"/>
    <property type="match status" value="1"/>
</dbReference>
<dbReference type="InterPro" id="IPR011701">
    <property type="entry name" value="MFS"/>
</dbReference>
<dbReference type="InterPro" id="IPR050327">
    <property type="entry name" value="Proton-linked_MCT"/>
</dbReference>
<feature type="transmembrane region" description="Helical" evidence="5">
    <location>
        <begin position="121"/>
        <end position="140"/>
    </location>
</feature>
<comment type="subcellular location">
    <subcellularLocation>
        <location evidence="1">Membrane</location>
        <topology evidence="1">Multi-pass membrane protein</topology>
    </subcellularLocation>
</comment>
<dbReference type="InterPro" id="IPR036259">
    <property type="entry name" value="MFS_trans_sf"/>
</dbReference>
<proteinExistence type="inferred from homology"/>
<dbReference type="GO" id="GO:0022857">
    <property type="term" value="F:transmembrane transporter activity"/>
    <property type="evidence" value="ECO:0007669"/>
    <property type="project" value="InterPro"/>
</dbReference>
<feature type="transmembrane region" description="Helical" evidence="5">
    <location>
        <begin position="345"/>
        <end position="363"/>
    </location>
</feature>
<feature type="transmembrane region" description="Helical" evidence="5">
    <location>
        <begin position="320"/>
        <end position="339"/>
    </location>
</feature>
<evidence type="ECO:0000313" key="6">
    <source>
        <dbReference type="EMBL" id="RFN54396.1"/>
    </source>
</evidence>
<keyword evidence="5" id="KW-0472">Membrane</keyword>
<dbReference type="AlphaFoldDB" id="A0A395N2P4"/>
<comment type="caution">
    <text evidence="6">The sequence shown here is derived from an EMBL/GenBank/DDBJ whole genome shotgun (WGS) entry which is preliminary data.</text>
</comment>
<keyword evidence="5" id="KW-1133">Transmembrane helix</keyword>
<accession>A0A395N2P4</accession>
<keyword evidence="5" id="KW-0812">Transmembrane</keyword>
<dbReference type="Pfam" id="PF07690">
    <property type="entry name" value="MFS_1"/>
    <property type="match status" value="1"/>
</dbReference>
<organism evidence="6 7">
    <name type="scientific">Fusarium flagelliforme</name>
    <dbReference type="NCBI Taxonomy" id="2675880"/>
    <lineage>
        <taxon>Eukaryota</taxon>
        <taxon>Fungi</taxon>
        <taxon>Dikarya</taxon>
        <taxon>Ascomycota</taxon>
        <taxon>Pezizomycotina</taxon>
        <taxon>Sordariomycetes</taxon>
        <taxon>Hypocreomycetidae</taxon>
        <taxon>Hypocreales</taxon>
        <taxon>Nectriaceae</taxon>
        <taxon>Fusarium</taxon>
        <taxon>Fusarium incarnatum-equiseti species complex</taxon>
    </lineage>
</organism>
<evidence type="ECO:0008006" key="8">
    <source>
        <dbReference type="Google" id="ProtNLM"/>
    </source>
</evidence>
<evidence type="ECO:0000256" key="3">
    <source>
        <dbReference type="ARBA" id="ARBA00023180"/>
    </source>
</evidence>
<feature type="compositionally biased region" description="Polar residues" evidence="4">
    <location>
        <begin position="1"/>
        <end position="10"/>
    </location>
</feature>
<feature type="transmembrane region" description="Helical" evidence="5">
    <location>
        <begin position="211"/>
        <end position="230"/>
    </location>
</feature>
<reference evidence="6 7" key="1">
    <citation type="journal article" date="2018" name="PLoS Pathog.">
        <title>Evolution of structural diversity of trichothecenes, a family of toxins produced by plant pathogenic and entomopathogenic fungi.</title>
        <authorList>
            <person name="Proctor R.H."/>
            <person name="McCormick S.P."/>
            <person name="Kim H.S."/>
            <person name="Cardoza R.E."/>
            <person name="Stanley A.M."/>
            <person name="Lindo L."/>
            <person name="Kelly A."/>
            <person name="Brown D.W."/>
            <person name="Lee T."/>
            <person name="Vaughan M.M."/>
            <person name="Alexander N.J."/>
            <person name="Busman M."/>
            <person name="Gutierrez S."/>
        </authorList>
    </citation>
    <scope>NUCLEOTIDE SEQUENCE [LARGE SCALE GENOMIC DNA]</scope>
    <source>
        <strain evidence="6 7">NRRL 13405</strain>
    </source>
</reference>
<dbReference type="Proteomes" id="UP000265631">
    <property type="component" value="Unassembled WGS sequence"/>
</dbReference>
<feature type="region of interest" description="Disordered" evidence="4">
    <location>
        <begin position="1"/>
        <end position="41"/>
    </location>
</feature>